<sequence length="39" mass="4557">MHKAFIGLFSYSKDPESDFCVLKFGDLAHSYYFCTYIIV</sequence>
<dbReference type="EMBL" id="AFZZ01000258">
    <property type="protein sequence ID" value="EHJ35385.1"/>
    <property type="molecule type" value="Genomic_DNA"/>
</dbReference>
<accession>G6B261</accession>
<evidence type="ECO:0000313" key="2">
    <source>
        <dbReference type="Proteomes" id="UP000004407"/>
    </source>
</evidence>
<dbReference type="AlphaFoldDB" id="G6B261"/>
<organism evidence="1 2">
    <name type="scientific">Leyella stercorea DSM 18206</name>
    <dbReference type="NCBI Taxonomy" id="1002367"/>
    <lineage>
        <taxon>Bacteria</taxon>
        <taxon>Pseudomonadati</taxon>
        <taxon>Bacteroidota</taxon>
        <taxon>Bacteroidia</taxon>
        <taxon>Bacteroidales</taxon>
        <taxon>Prevotellaceae</taxon>
        <taxon>Leyella</taxon>
    </lineage>
</organism>
<gene>
    <name evidence="1" type="ORF">HMPREF0673_02994</name>
</gene>
<proteinExistence type="predicted"/>
<comment type="caution">
    <text evidence="1">The sequence shown here is derived from an EMBL/GenBank/DDBJ whole genome shotgun (WGS) entry which is preliminary data.</text>
</comment>
<evidence type="ECO:0000313" key="1">
    <source>
        <dbReference type="EMBL" id="EHJ35385.1"/>
    </source>
</evidence>
<dbReference type="Proteomes" id="UP000004407">
    <property type="component" value="Unassembled WGS sequence"/>
</dbReference>
<protein>
    <submittedName>
        <fullName evidence="1">Uncharacterized protein</fullName>
    </submittedName>
</protein>
<reference evidence="1 2" key="1">
    <citation type="submission" date="2011-08" db="EMBL/GenBank/DDBJ databases">
        <authorList>
            <person name="Weinstock G."/>
            <person name="Sodergren E."/>
            <person name="Clifton S."/>
            <person name="Fulton L."/>
            <person name="Fulton B."/>
            <person name="Courtney L."/>
            <person name="Fronick C."/>
            <person name="Harrison M."/>
            <person name="Strong C."/>
            <person name="Farmer C."/>
            <person name="Delahaunty K."/>
            <person name="Markovic C."/>
            <person name="Hall O."/>
            <person name="Minx P."/>
            <person name="Tomlinson C."/>
            <person name="Mitreva M."/>
            <person name="Hou S."/>
            <person name="Chen J."/>
            <person name="Wollam A."/>
            <person name="Pepin K.H."/>
            <person name="Johnson M."/>
            <person name="Bhonagiri V."/>
            <person name="Zhang X."/>
            <person name="Suruliraj S."/>
            <person name="Warren W."/>
            <person name="Chinwalla A."/>
            <person name="Mardis E.R."/>
            <person name="Wilson R.K."/>
        </authorList>
    </citation>
    <scope>NUCLEOTIDE SEQUENCE [LARGE SCALE GENOMIC DNA]</scope>
    <source>
        <strain evidence="1 2">DSM 18206</strain>
    </source>
</reference>
<name>G6B261_9BACT</name>
<dbReference type="HOGENOM" id="CLU_3314888_0_0_10"/>